<evidence type="ECO:0000313" key="3">
    <source>
        <dbReference type="WBParaSite" id="nRc.2.0.1.t45342-RA"/>
    </source>
</evidence>
<feature type="signal peptide" evidence="1">
    <location>
        <begin position="1"/>
        <end position="18"/>
    </location>
</feature>
<organism evidence="2 3">
    <name type="scientific">Romanomermis culicivorax</name>
    <name type="common">Nematode worm</name>
    <dbReference type="NCBI Taxonomy" id="13658"/>
    <lineage>
        <taxon>Eukaryota</taxon>
        <taxon>Metazoa</taxon>
        <taxon>Ecdysozoa</taxon>
        <taxon>Nematoda</taxon>
        <taxon>Enoplea</taxon>
        <taxon>Dorylaimia</taxon>
        <taxon>Mermithida</taxon>
        <taxon>Mermithoidea</taxon>
        <taxon>Mermithidae</taxon>
        <taxon>Romanomermis</taxon>
    </lineage>
</organism>
<proteinExistence type="predicted"/>
<keyword evidence="2" id="KW-1185">Reference proteome</keyword>
<dbReference type="AlphaFoldDB" id="A0A915L4B0"/>
<protein>
    <submittedName>
        <fullName evidence="3">Uncharacterized protein</fullName>
    </submittedName>
</protein>
<feature type="chain" id="PRO_5038007962" evidence="1">
    <location>
        <begin position="19"/>
        <end position="115"/>
    </location>
</feature>
<accession>A0A915L4B0</accession>
<sequence>MLFFFGLFLLEIVAESLAIIANSSQFDAEWRQRLFRMPKNYSQHLVAPNDHSPSVVIHVLVYNMTDGQERVEAMKATIRTPLPEVFVGNFSSEDEKYMRKVQGAENDDEMGHILR</sequence>
<name>A0A915L4B0_ROMCU</name>
<dbReference type="Proteomes" id="UP000887565">
    <property type="component" value="Unplaced"/>
</dbReference>
<keyword evidence="1" id="KW-0732">Signal</keyword>
<evidence type="ECO:0000313" key="2">
    <source>
        <dbReference type="Proteomes" id="UP000887565"/>
    </source>
</evidence>
<evidence type="ECO:0000256" key="1">
    <source>
        <dbReference type="SAM" id="SignalP"/>
    </source>
</evidence>
<dbReference type="WBParaSite" id="nRc.2.0.1.t45342-RA">
    <property type="protein sequence ID" value="nRc.2.0.1.t45342-RA"/>
    <property type="gene ID" value="nRc.2.0.1.g45342"/>
</dbReference>
<reference evidence="3" key="1">
    <citation type="submission" date="2022-11" db="UniProtKB">
        <authorList>
            <consortium name="WormBaseParasite"/>
        </authorList>
    </citation>
    <scope>IDENTIFICATION</scope>
</reference>